<keyword evidence="1" id="KW-1133">Transmembrane helix</keyword>
<evidence type="ECO:0000313" key="3">
    <source>
        <dbReference type="Proteomes" id="UP000521872"/>
    </source>
</evidence>
<feature type="transmembrane region" description="Helical" evidence="1">
    <location>
        <begin position="131"/>
        <end position="154"/>
    </location>
</feature>
<dbReference type="EMBL" id="JAACJL010000057">
    <property type="protein sequence ID" value="KAF4611940.1"/>
    <property type="molecule type" value="Genomic_DNA"/>
</dbReference>
<keyword evidence="1" id="KW-0812">Transmembrane</keyword>
<dbReference type="AlphaFoldDB" id="A0A8H4VL24"/>
<organism evidence="2 3">
    <name type="scientific">Agrocybe pediades</name>
    <dbReference type="NCBI Taxonomy" id="84607"/>
    <lineage>
        <taxon>Eukaryota</taxon>
        <taxon>Fungi</taxon>
        <taxon>Dikarya</taxon>
        <taxon>Basidiomycota</taxon>
        <taxon>Agaricomycotina</taxon>
        <taxon>Agaricomycetes</taxon>
        <taxon>Agaricomycetidae</taxon>
        <taxon>Agaricales</taxon>
        <taxon>Agaricineae</taxon>
        <taxon>Strophariaceae</taxon>
        <taxon>Agrocybe</taxon>
    </lineage>
</organism>
<keyword evidence="3" id="KW-1185">Reference proteome</keyword>
<gene>
    <name evidence="2" type="ORF">D9613_004423</name>
</gene>
<feature type="transmembrane region" description="Helical" evidence="1">
    <location>
        <begin position="174"/>
        <end position="194"/>
    </location>
</feature>
<evidence type="ECO:0000313" key="2">
    <source>
        <dbReference type="EMBL" id="KAF4611940.1"/>
    </source>
</evidence>
<feature type="transmembrane region" description="Helical" evidence="1">
    <location>
        <begin position="12"/>
        <end position="32"/>
    </location>
</feature>
<name>A0A8H4VL24_9AGAR</name>
<reference evidence="2 3" key="1">
    <citation type="submission" date="2019-12" db="EMBL/GenBank/DDBJ databases">
        <authorList>
            <person name="Floudas D."/>
            <person name="Bentzer J."/>
            <person name="Ahren D."/>
            <person name="Johansson T."/>
            <person name="Persson P."/>
            <person name="Tunlid A."/>
        </authorList>
    </citation>
    <scope>NUCLEOTIDE SEQUENCE [LARGE SCALE GENOMIC DNA]</scope>
    <source>
        <strain evidence="2 3">CBS 102.39</strain>
    </source>
</reference>
<protein>
    <submittedName>
        <fullName evidence="2">Uncharacterized protein</fullName>
    </submittedName>
</protein>
<feature type="transmembrane region" description="Helical" evidence="1">
    <location>
        <begin position="103"/>
        <end position="124"/>
    </location>
</feature>
<comment type="caution">
    <text evidence="2">The sequence shown here is derived from an EMBL/GenBank/DDBJ whole genome shotgun (WGS) entry which is preliminary data.</text>
</comment>
<dbReference type="Proteomes" id="UP000521872">
    <property type="component" value="Unassembled WGS sequence"/>
</dbReference>
<feature type="transmembrane region" description="Helical" evidence="1">
    <location>
        <begin position="52"/>
        <end position="73"/>
    </location>
</feature>
<evidence type="ECO:0000256" key="1">
    <source>
        <dbReference type="SAM" id="Phobius"/>
    </source>
</evidence>
<keyword evidence="1" id="KW-0472">Membrane</keyword>
<sequence>MSSALTVFEHSYYIGNYMSGILYGVDIVMYFLTLQGLFRKGNRNSAKSKRFFTIYSTVLLLLLTIDISANAVWGEQMWITFRDSAGGVPAFLATQTSDWYETMGSTSVVIMVFLGDALLLYRLFILYGTSFFVIALPALAYLAAFALAIIELVIAGKPGGNFFHGHAINFGVPYYTITIAFNIFVTFAIVYRLLKLGKAVSRALGPESANVYTNTSAMLIESAAPYSIFGIMFLIPYALGHGTAISFGQVWAKIACLSPQLIVLRVVTGKAWVREIVTQAQSNVQFVVRPTGVSTGIEMQRHVEYSHGASTLNEAEEGAEKWNSSKSVISA</sequence>
<accession>A0A8H4VL24</accession>
<proteinExistence type="predicted"/>